<dbReference type="Proteomes" id="UP001519887">
    <property type="component" value="Unassembled WGS sequence"/>
</dbReference>
<keyword evidence="2" id="KW-1185">Reference proteome</keyword>
<reference evidence="1 2" key="1">
    <citation type="submission" date="2021-07" db="EMBL/GenBank/DDBJ databases">
        <title>Paenibacillus radiodurans sp. nov., isolated from the southeastern edge of Tengger Desert.</title>
        <authorList>
            <person name="Zhang G."/>
        </authorList>
    </citation>
    <scope>NUCLEOTIDE SEQUENCE [LARGE SCALE GENOMIC DNA]</scope>
    <source>
        <strain evidence="1 2">CCM 7311</strain>
    </source>
</reference>
<name>A0ABS7C788_9BACL</name>
<evidence type="ECO:0000313" key="2">
    <source>
        <dbReference type="Proteomes" id="UP001519887"/>
    </source>
</evidence>
<evidence type="ECO:0000313" key="1">
    <source>
        <dbReference type="EMBL" id="MBW7456769.1"/>
    </source>
</evidence>
<organism evidence="1 2">
    <name type="scientific">Paenibacillus sepulcri</name>
    <dbReference type="NCBI Taxonomy" id="359917"/>
    <lineage>
        <taxon>Bacteria</taxon>
        <taxon>Bacillati</taxon>
        <taxon>Bacillota</taxon>
        <taxon>Bacilli</taxon>
        <taxon>Bacillales</taxon>
        <taxon>Paenibacillaceae</taxon>
        <taxon>Paenibacillus</taxon>
    </lineage>
</organism>
<proteinExistence type="predicted"/>
<gene>
    <name evidence="1" type="ORF">K0U00_22275</name>
</gene>
<comment type="caution">
    <text evidence="1">The sequence shown here is derived from an EMBL/GenBank/DDBJ whole genome shotgun (WGS) entry which is preliminary data.</text>
</comment>
<protein>
    <submittedName>
        <fullName evidence="1">Uncharacterized protein</fullName>
    </submittedName>
</protein>
<dbReference type="RefSeq" id="WP_210040774.1">
    <property type="nucleotide sequence ID" value="NZ_JBHLVU010000021.1"/>
</dbReference>
<sequence>MHGGKRNLRMRYMWISLEITLWWKKAVSSPEPNIGRAITDYVQVAQGLSAPGLFAGQSKAEPRHAIINDPSKLDSADCWKAKQAKLPFMCLVRKFQAGKWLFTNTVIRPLAAN</sequence>
<accession>A0ABS7C788</accession>
<dbReference type="EMBL" id="JAHZIK010000660">
    <property type="protein sequence ID" value="MBW7456769.1"/>
    <property type="molecule type" value="Genomic_DNA"/>
</dbReference>